<evidence type="ECO:0000256" key="6">
    <source>
        <dbReference type="SAM" id="Phobius"/>
    </source>
</evidence>
<comment type="caution">
    <text evidence="7">The sequence shown here is derived from an EMBL/GenBank/DDBJ whole genome shotgun (WGS) entry which is preliminary data.</text>
</comment>
<organism evidence="7 8">
    <name type="scientific">Hungatella hathewayi</name>
    <dbReference type="NCBI Taxonomy" id="154046"/>
    <lineage>
        <taxon>Bacteria</taxon>
        <taxon>Bacillati</taxon>
        <taxon>Bacillota</taxon>
        <taxon>Clostridia</taxon>
        <taxon>Lachnospirales</taxon>
        <taxon>Lachnospiraceae</taxon>
        <taxon>Hungatella</taxon>
    </lineage>
</organism>
<evidence type="ECO:0000256" key="4">
    <source>
        <dbReference type="ARBA" id="ARBA00022989"/>
    </source>
</evidence>
<evidence type="ECO:0000313" key="8">
    <source>
        <dbReference type="Proteomes" id="UP000434223"/>
    </source>
</evidence>
<evidence type="ECO:0000256" key="5">
    <source>
        <dbReference type="ARBA" id="ARBA00023136"/>
    </source>
</evidence>
<feature type="transmembrane region" description="Helical" evidence="6">
    <location>
        <begin position="250"/>
        <end position="268"/>
    </location>
</feature>
<keyword evidence="2" id="KW-1003">Cell membrane</keyword>
<feature type="transmembrane region" description="Helical" evidence="6">
    <location>
        <begin position="332"/>
        <end position="351"/>
    </location>
</feature>
<sequence>MEQNKTNVSFAKRITASPEVKKGFTVFLGVVTAIVIGMLMLASQGYSPMESYASILKYSLSTSVGISNTINRAVFLLIAGASASIALGSGASNLGQFGQLLMGAMAATLIGLYVPLPSWLLIPLMIIGGMAAGALYAGLAALGRQRFGMNEFIITLMLNFIADYFTRYLITNPLKDPGASWPASPVVPGGAILPAMGKIDCAAFIMIAVYIIAVFYMKKSRTGYEMRIMGKNGLFARVGGCKTDKNFMKVMLSSGALAGLVGVMMIMGASQQHRFLGGLGQSYADDGLMISIVSGNQVTGVFIYAIIFSIFQSGSTGMQLDTGVPSEFTKMLIAITVLSVVAFRSYSGIFLDKLAAFKKTRSLHKGVNQSESVR</sequence>
<keyword evidence="4 6" id="KW-1133">Transmembrane helix</keyword>
<dbReference type="PANTHER" id="PTHR47089:SF1">
    <property type="entry name" value="GUANOSINE ABC TRANSPORTER PERMEASE PROTEIN NUPP"/>
    <property type="match status" value="1"/>
</dbReference>
<name>A0AAW9WEZ7_9FIRM</name>
<evidence type="ECO:0000256" key="3">
    <source>
        <dbReference type="ARBA" id="ARBA00022692"/>
    </source>
</evidence>
<feature type="transmembrane region" description="Helical" evidence="6">
    <location>
        <begin position="120"/>
        <end position="140"/>
    </location>
</feature>
<dbReference type="GO" id="GO:0005886">
    <property type="term" value="C:plasma membrane"/>
    <property type="evidence" value="ECO:0007669"/>
    <property type="project" value="UniProtKB-SubCell"/>
</dbReference>
<dbReference type="AlphaFoldDB" id="A0AAW9WEZ7"/>
<protein>
    <submittedName>
        <fullName evidence="7">ABC transporter permease</fullName>
    </submittedName>
</protein>
<dbReference type="InterPro" id="IPR001851">
    <property type="entry name" value="ABC_transp_permease"/>
</dbReference>
<reference evidence="7 8" key="1">
    <citation type="submission" date="2019-09" db="EMBL/GenBank/DDBJ databases">
        <title>Draft genome sequencing of Hungatella hathewayi 123Y-2.</title>
        <authorList>
            <person name="Lv Q."/>
            <person name="Li S."/>
        </authorList>
    </citation>
    <scope>NUCLEOTIDE SEQUENCE [LARGE SCALE GENOMIC DNA]</scope>
    <source>
        <strain evidence="7 8">123Y-2</strain>
    </source>
</reference>
<evidence type="ECO:0000256" key="1">
    <source>
        <dbReference type="ARBA" id="ARBA00004651"/>
    </source>
</evidence>
<gene>
    <name evidence="7" type="ORF">GNE07_07965</name>
</gene>
<dbReference type="GO" id="GO:0022857">
    <property type="term" value="F:transmembrane transporter activity"/>
    <property type="evidence" value="ECO:0007669"/>
    <property type="project" value="InterPro"/>
</dbReference>
<dbReference type="Pfam" id="PF02653">
    <property type="entry name" value="BPD_transp_2"/>
    <property type="match status" value="1"/>
</dbReference>
<proteinExistence type="predicted"/>
<feature type="transmembrane region" description="Helical" evidence="6">
    <location>
        <begin position="288"/>
        <end position="311"/>
    </location>
</feature>
<dbReference type="EMBL" id="WNME01000004">
    <property type="protein sequence ID" value="MUB62993.1"/>
    <property type="molecule type" value="Genomic_DNA"/>
</dbReference>
<accession>A0AAW9WEZ7</accession>
<comment type="subcellular location">
    <subcellularLocation>
        <location evidence="1">Cell membrane</location>
        <topology evidence="1">Multi-pass membrane protein</topology>
    </subcellularLocation>
</comment>
<feature type="transmembrane region" description="Helical" evidence="6">
    <location>
        <begin position="23"/>
        <end position="46"/>
    </location>
</feature>
<feature type="transmembrane region" description="Helical" evidence="6">
    <location>
        <begin position="152"/>
        <end position="170"/>
    </location>
</feature>
<dbReference type="PANTHER" id="PTHR47089">
    <property type="entry name" value="ABC TRANSPORTER, PERMEASE PROTEIN"/>
    <property type="match status" value="1"/>
</dbReference>
<keyword evidence="5 6" id="KW-0472">Membrane</keyword>
<dbReference type="CDD" id="cd06580">
    <property type="entry name" value="TM_PBP1_transp_TpRbsC_like"/>
    <property type="match status" value="1"/>
</dbReference>
<feature type="transmembrane region" description="Helical" evidence="6">
    <location>
        <begin position="94"/>
        <end position="114"/>
    </location>
</feature>
<evidence type="ECO:0000313" key="7">
    <source>
        <dbReference type="EMBL" id="MUB62993.1"/>
    </source>
</evidence>
<evidence type="ECO:0000256" key="2">
    <source>
        <dbReference type="ARBA" id="ARBA00022475"/>
    </source>
</evidence>
<feature type="transmembrane region" description="Helical" evidence="6">
    <location>
        <begin position="66"/>
        <end position="87"/>
    </location>
</feature>
<feature type="transmembrane region" description="Helical" evidence="6">
    <location>
        <begin position="190"/>
        <end position="217"/>
    </location>
</feature>
<keyword evidence="3 6" id="KW-0812">Transmembrane</keyword>
<dbReference type="Proteomes" id="UP000434223">
    <property type="component" value="Unassembled WGS sequence"/>
</dbReference>
<dbReference type="RefSeq" id="WP_055649283.1">
    <property type="nucleotide sequence ID" value="NZ_CABJBJ010000005.1"/>
</dbReference>